<dbReference type="AlphaFoldDB" id="A0AAV4AYS0"/>
<protein>
    <submittedName>
        <fullName evidence="1">Uncharacterized protein</fullName>
    </submittedName>
</protein>
<gene>
    <name evidence="1" type="ORF">PoB_003894700</name>
</gene>
<keyword evidence="2" id="KW-1185">Reference proteome</keyword>
<evidence type="ECO:0000313" key="1">
    <source>
        <dbReference type="EMBL" id="GFO12442.1"/>
    </source>
</evidence>
<proteinExistence type="predicted"/>
<dbReference type="EMBL" id="BLXT01004423">
    <property type="protein sequence ID" value="GFO12442.1"/>
    <property type="molecule type" value="Genomic_DNA"/>
</dbReference>
<name>A0AAV4AYS0_9GAST</name>
<reference evidence="1 2" key="1">
    <citation type="journal article" date="2021" name="Elife">
        <title>Chloroplast acquisition without the gene transfer in kleptoplastic sea slugs, Plakobranchus ocellatus.</title>
        <authorList>
            <person name="Maeda T."/>
            <person name="Takahashi S."/>
            <person name="Yoshida T."/>
            <person name="Shimamura S."/>
            <person name="Takaki Y."/>
            <person name="Nagai Y."/>
            <person name="Toyoda A."/>
            <person name="Suzuki Y."/>
            <person name="Arimoto A."/>
            <person name="Ishii H."/>
            <person name="Satoh N."/>
            <person name="Nishiyama T."/>
            <person name="Hasebe M."/>
            <person name="Maruyama T."/>
            <person name="Minagawa J."/>
            <person name="Obokata J."/>
            <person name="Shigenobu S."/>
        </authorList>
    </citation>
    <scope>NUCLEOTIDE SEQUENCE [LARGE SCALE GENOMIC DNA]</scope>
</reference>
<evidence type="ECO:0000313" key="2">
    <source>
        <dbReference type="Proteomes" id="UP000735302"/>
    </source>
</evidence>
<organism evidence="1 2">
    <name type="scientific">Plakobranchus ocellatus</name>
    <dbReference type="NCBI Taxonomy" id="259542"/>
    <lineage>
        <taxon>Eukaryota</taxon>
        <taxon>Metazoa</taxon>
        <taxon>Spiralia</taxon>
        <taxon>Lophotrochozoa</taxon>
        <taxon>Mollusca</taxon>
        <taxon>Gastropoda</taxon>
        <taxon>Heterobranchia</taxon>
        <taxon>Euthyneura</taxon>
        <taxon>Panpulmonata</taxon>
        <taxon>Sacoglossa</taxon>
        <taxon>Placobranchoidea</taxon>
        <taxon>Plakobranchidae</taxon>
        <taxon>Plakobranchus</taxon>
    </lineage>
</organism>
<dbReference type="Proteomes" id="UP000735302">
    <property type="component" value="Unassembled WGS sequence"/>
</dbReference>
<sequence>MITRAHVTYHTATYISAMGAGRTSNIKSQVPRTYSTRWLRAVKALFTHHGAQPRGNIARNSSAGPGLPWSYILAEGVGPLLRLTKVLFKEN</sequence>
<accession>A0AAV4AYS0</accession>
<comment type="caution">
    <text evidence="1">The sequence shown here is derived from an EMBL/GenBank/DDBJ whole genome shotgun (WGS) entry which is preliminary data.</text>
</comment>